<dbReference type="GO" id="GO:0030020">
    <property type="term" value="F:extracellular matrix structural constituent conferring tensile strength"/>
    <property type="evidence" value="ECO:0007669"/>
    <property type="project" value="TreeGrafter"/>
</dbReference>
<accession>A0A1S3GU80</accession>
<feature type="domain" description="Collagenase NC10/endostatin" evidence="5">
    <location>
        <begin position="362"/>
        <end position="466"/>
    </location>
</feature>
<evidence type="ECO:0000256" key="1">
    <source>
        <dbReference type="ARBA" id="ARBA00004498"/>
    </source>
</evidence>
<evidence type="ECO:0000256" key="3">
    <source>
        <dbReference type="ARBA" id="ARBA00023119"/>
    </source>
</evidence>
<feature type="region of interest" description="Disordered" evidence="4">
    <location>
        <begin position="151"/>
        <end position="257"/>
    </location>
</feature>
<evidence type="ECO:0000313" key="6">
    <source>
        <dbReference type="Proteomes" id="UP000081671"/>
    </source>
</evidence>
<keyword evidence="3" id="KW-0176">Collagen</keyword>
<dbReference type="GeneID" id="106001981"/>
<feature type="compositionally biased region" description="Low complexity" evidence="4">
    <location>
        <begin position="168"/>
        <end position="187"/>
    </location>
</feature>
<dbReference type="SUPFAM" id="SSF56436">
    <property type="entry name" value="C-type lectin-like"/>
    <property type="match status" value="1"/>
</dbReference>
<feature type="compositionally biased region" description="Pro residues" evidence="4">
    <location>
        <begin position="115"/>
        <end position="131"/>
    </location>
</feature>
<proteinExistence type="predicted"/>
<evidence type="ECO:0000313" key="7">
    <source>
        <dbReference type="RefSeq" id="XP_012892366.1"/>
    </source>
</evidence>
<dbReference type="Proteomes" id="UP000081671">
    <property type="component" value="Unplaced"/>
</dbReference>
<feature type="compositionally biased region" description="Pro residues" evidence="4">
    <location>
        <begin position="62"/>
        <end position="71"/>
    </location>
</feature>
<feature type="region of interest" description="Disordered" evidence="4">
    <location>
        <begin position="46"/>
        <end position="138"/>
    </location>
</feature>
<dbReference type="PANTHER" id="PTHR24023:SF1082">
    <property type="entry name" value="COLLAGEN TRIPLE HELIX REPEAT"/>
    <property type="match status" value="1"/>
</dbReference>
<protein>
    <submittedName>
        <fullName evidence="7">Collagen alpha-1(XVIII) chain-like</fullName>
    </submittedName>
</protein>
<dbReference type="GO" id="GO:0005581">
    <property type="term" value="C:collagen trimer"/>
    <property type="evidence" value="ECO:0007669"/>
    <property type="project" value="UniProtKB-KW"/>
</dbReference>
<feature type="compositionally biased region" description="Basic residues" evidence="4">
    <location>
        <begin position="328"/>
        <end position="338"/>
    </location>
</feature>
<dbReference type="RefSeq" id="XP_012892366.1">
    <property type="nucleotide sequence ID" value="XM_013036912.1"/>
</dbReference>
<dbReference type="InterPro" id="IPR016186">
    <property type="entry name" value="C-type_lectin-like/link_sf"/>
</dbReference>
<dbReference type="PANTHER" id="PTHR24023">
    <property type="entry name" value="COLLAGEN ALPHA"/>
    <property type="match status" value="1"/>
</dbReference>
<sequence length="466" mass="47067">TATEHTLNVAPRLQGPGSLGLLVSGELRVPSQGVSVPTAACSPWVCAAARPPPGLTPRSSPQGPPGPPGREGPPGAAGQKGSLGDVGAPGPKGSKGDPGPMGAPGESGSAGSPGTPGPRGPPGPPGPPGPGVPAGFDDMEASGMLLWSTARGAAGPQGLPGVPGLPGDPGAMGPPGAKGEAGADGARGFPGLPGREGSAGPLGPKGDKGSQGDKVSVGPQLRGPREGLRPGGQSRGALHAAPGGLGELLGTTPWPCGPLGPTPWPSVALAPAQGNEVAAVQPPVVQLHEGGPYARREHTHATERPWRADGVLAVPPRLPDPQAYPGVPHHHHHSHHSSYMHLRPAHPTSSPAHTHQDFQPVLHLIALNSPLPGGMRGIRGADLQCFQQARAAGLPGTFRAFLSSRLQDLYSIVRRADRGAVPIVNLKDEVLAPSWEALFSGSQGQLQPGARIFSFDGRDVLRHPSW</sequence>
<comment type="subcellular location">
    <subcellularLocation>
        <location evidence="1">Secreted</location>
        <location evidence="1">Extracellular space</location>
        <location evidence="1">Extracellular matrix</location>
    </subcellularLocation>
</comment>
<dbReference type="InterPro" id="IPR010515">
    <property type="entry name" value="Collagenase_NC10/endostatin"/>
</dbReference>
<feature type="region of interest" description="Disordered" evidence="4">
    <location>
        <begin position="317"/>
        <end position="355"/>
    </location>
</feature>
<keyword evidence="2" id="KW-0272">Extracellular matrix</keyword>
<dbReference type="GO" id="GO:0030198">
    <property type="term" value="P:extracellular matrix organization"/>
    <property type="evidence" value="ECO:0007669"/>
    <property type="project" value="TreeGrafter"/>
</dbReference>
<dbReference type="Pfam" id="PF01391">
    <property type="entry name" value="Collagen"/>
    <property type="match status" value="2"/>
</dbReference>
<dbReference type="GO" id="GO:0005615">
    <property type="term" value="C:extracellular space"/>
    <property type="evidence" value="ECO:0007669"/>
    <property type="project" value="TreeGrafter"/>
</dbReference>
<dbReference type="AlphaFoldDB" id="A0A1S3GU80"/>
<evidence type="ECO:0000259" key="5">
    <source>
        <dbReference type="Pfam" id="PF06482"/>
    </source>
</evidence>
<dbReference type="Pfam" id="PF06482">
    <property type="entry name" value="Endostatin"/>
    <property type="match status" value="1"/>
</dbReference>
<feature type="compositionally biased region" description="Low complexity" evidence="4">
    <location>
        <begin position="152"/>
        <end position="162"/>
    </location>
</feature>
<reference evidence="7" key="1">
    <citation type="submission" date="2025-08" db="UniProtKB">
        <authorList>
            <consortium name="RefSeq"/>
        </authorList>
    </citation>
    <scope>IDENTIFICATION</scope>
    <source>
        <tissue evidence="7">Kidney</tissue>
    </source>
</reference>
<dbReference type="InterPro" id="IPR050149">
    <property type="entry name" value="Collagen_superfamily"/>
</dbReference>
<name>A0A1S3GU80_DIPOR</name>
<dbReference type="Gene3D" id="3.10.100.10">
    <property type="entry name" value="Mannose-Binding Protein A, subunit A"/>
    <property type="match status" value="1"/>
</dbReference>
<evidence type="ECO:0000256" key="4">
    <source>
        <dbReference type="SAM" id="MobiDB-lite"/>
    </source>
</evidence>
<feature type="non-terminal residue" evidence="7">
    <location>
        <position position="1"/>
    </location>
</feature>
<dbReference type="GO" id="GO:0031012">
    <property type="term" value="C:extracellular matrix"/>
    <property type="evidence" value="ECO:0007669"/>
    <property type="project" value="TreeGrafter"/>
</dbReference>
<dbReference type="KEGG" id="dord:106001981"/>
<organism evidence="6 7">
    <name type="scientific">Dipodomys ordii</name>
    <name type="common">Ord's kangaroo rat</name>
    <dbReference type="NCBI Taxonomy" id="10020"/>
    <lineage>
        <taxon>Eukaryota</taxon>
        <taxon>Metazoa</taxon>
        <taxon>Chordata</taxon>
        <taxon>Craniata</taxon>
        <taxon>Vertebrata</taxon>
        <taxon>Euteleostomi</taxon>
        <taxon>Mammalia</taxon>
        <taxon>Eutheria</taxon>
        <taxon>Euarchontoglires</taxon>
        <taxon>Glires</taxon>
        <taxon>Rodentia</taxon>
        <taxon>Castorimorpha</taxon>
        <taxon>Heteromyidae</taxon>
        <taxon>Dipodomyinae</taxon>
        <taxon>Dipodomys</taxon>
    </lineage>
</organism>
<dbReference type="InterPro" id="IPR008160">
    <property type="entry name" value="Collagen"/>
</dbReference>
<dbReference type="InParanoid" id="A0A1S3GU80"/>
<keyword evidence="6" id="KW-1185">Reference proteome</keyword>
<gene>
    <name evidence="7" type="primary">LOC106001981</name>
</gene>
<evidence type="ECO:0000256" key="2">
    <source>
        <dbReference type="ARBA" id="ARBA00022530"/>
    </source>
</evidence>
<keyword evidence="2" id="KW-0964">Secreted</keyword>
<dbReference type="InterPro" id="IPR016187">
    <property type="entry name" value="CTDL_fold"/>
</dbReference>
<dbReference type="OrthoDB" id="5983381at2759"/>
<feature type="compositionally biased region" description="Low complexity" evidence="4">
    <location>
        <begin position="88"/>
        <end position="113"/>
    </location>
</feature>